<evidence type="ECO:0000259" key="1">
    <source>
        <dbReference type="SMART" id="SM00597"/>
    </source>
</evidence>
<dbReference type="PANTHER" id="PTHR45749:SF32">
    <property type="entry name" value="ZINC FINGER MYM-TYPE PROTEIN 1-LIKE"/>
    <property type="match status" value="1"/>
</dbReference>
<evidence type="ECO:0000313" key="3">
    <source>
        <dbReference type="Proteomes" id="UP001324115"/>
    </source>
</evidence>
<dbReference type="EMBL" id="JAXUIC010000265">
    <property type="protein sequence ID" value="KAK4545996.1"/>
    <property type="molecule type" value="Genomic_DNA"/>
</dbReference>
<keyword evidence="3" id="KW-1185">Reference proteome</keyword>
<accession>A0AAN7DUD8</accession>
<organism evidence="2 3">
    <name type="scientific">Quercus rubra</name>
    <name type="common">Northern red oak</name>
    <name type="synonym">Quercus borealis</name>
    <dbReference type="NCBI Taxonomy" id="3512"/>
    <lineage>
        <taxon>Eukaryota</taxon>
        <taxon>Viridiplantae</taxon>
        <taxon>Streptophyta</taxon>
        <taxon>Embryophyta</taxon>
        <taxon>Tracheophyta</taxon>
        <taxon>Spermatophyta</taxon>
        <taxon>Magnoliopsida</taxon>
        <taxon>eudicotyledons</taxon>
        <taxon>Gunneridae</taxon>
        <taxon>Pentapetalae</taxon>
        <taxon>rosids</taxon>
        <taxon>fabids</taxon>
        <taxon>Fagales</taxon>
        <taxon>Fagaceae</taxon>
        <taxon>Quercus</taxon>
    </lineage>
</organism>
<comment type="caution">
    <text evidence="2">The sequence shown here is derived from an EMBL/GenBank/DDBJ whole genome shotgun (WGS) entry which is preliminary data.</text>
</comment>
<dbReference type="Proteomes" id="UP001324115">
    <property type="component" value="Unassembled WGS sequence"/>
</dbReference>
<dbReference type="GO" id="GO:0046983">
    <property type="term" value="F:protein dimerization activity"/>
    <property type="evidence" value="ECO:0007669"/>
    <property type="project" value="InterPro"/>
</dbReference>
<proteinExistence type="predicted"/>
<dbReference type="InterPro" id="IPR006580">
    <property type="entry name" value="Znf_TTF"/>
</dbReference>
<dbReference type="PANTHER" id="PTHR45749">
    <property type="match status" value="1"/>
</dbReference>
<dbReference type="AlphaFoldDB" id="A0AAN7DUD8"/>
<evidence type="ECO:0000313" key="2">
    <source>
        <dbReference type="EMBL" id="KAK4545996.1"/>
    </source>
</evidence>
<gene>
    <name evidence="2" type="ORF">RGQ29_032907</name>
</gene>
<dbReference type="InterPro" id="IPR012337">
    <property type="entry name" value="RNaseH-like_sf"/>
</dbReference>
<dbReference type="InterPro" id="IPR008906">
    <property type="entry name" value="HATC_C_dom"/>
</dbReference>
<dbReference type="SMART" id="SM00597">
    <property type="entry name" value="ZnF_TTF"/>
    <property type="match status" value="1"/>
</dbReference>
<protein>
    <recommendedName>
        <fullName evidence="1">TTF-type domain-containing protein</fullName>
    </recommendedName>
</protein>
<name>A0AAN7DUD8_QUERU</name>
<feature type="domain" description="TTF-type" evidence="1">
    <location>
        <begin position="153"/>
        <end position="230"/>
    </location>
</feature>
<dbReference type="Pfam" id="PF05699">
    <property type="entry name" value="Dimer_Tnp_hAT"/>
    <property type="match status" value="1"/>
</dbReference>
<dbReference type="SUPFAM" id="SSF53098">
    <property type="entry name" value="Ribonuclease H-like"/>
    <property type="match status" value="1"/>
</dbReference>
<sequence>MSTRKYLSGYEKLLKKRKIEKQIESQKGSMDKFVTSIKKNTIESLGENITNEQETYQKELEDDEIIQQKENNENSPNNVETFDVTIIDNEKQNNLEENEKMTNLLTNNIYDPSQWENIDTKLRDLLVEKGPIRENDLKFPLDKERRHFSTTFYFKKLSNGEKFDRRWLVYSKDLDKAFCFCCKLFNSTTHGTNDWRNISNKIKNHETSKEHVTNINAWIDLEMRLLKNKTIDKNFQEQVNKEKDHWKKVLLRIIAVVKNLGKNNLAFRGKNEKIYQENNGNFLSLIEMIAEFDPVMQEHVQRIQHGAIHNHYLGHNIQNELIQLLANEIKDVSHQEQMTLVLRCVNISTKFLKVDDTSGKGLFNEIISVIKRYDNGSNMKGKKQGVQKRIIDINPRAFYTPCGCHNLNLVLCDVANSLQRIYTLFSSSTKRWKILQDNVSSLTLKPLSQTRWESRIEKIRDALLQLAKTSEDPKTKSEADCLATYELESFEFLLGMTICKNLQSKDMHIDIAIDQLKEDGFTSAMISSKEIAIKMEIEPIFHEKRIIRRKKQFDENVNDEITQSAEESFRINYFLYIVDQAISSIENLYSELIVLKEVVQIDENTPINVLNYLKRLDSFPNAYIAYRILLTIPVTVASVERKRLSGLAILSIEKEMLEELKYKNLISNFASQKARKIDFK</sequence>
<reference evidence="2 3" key="1">
    <citation type="journal article" date="2023" name="G3 (Bethesda)">
        <title>A haplotype-resolved chromosome-scale genome for Quercus rubra L. provides insights into the genetics of adaptive traits for red oak species.</title>
        <authorList>
            <person name="Kapoor B."/>
            <person name="Jenkins J."/>
            <person name="Schmutz J."/>
            <person name="Zhebentyayeva T."/>
            <person name="Kuelheim C."/>
            <person name="Coggeshall M."/>
            <person name="Heim C."/>
            <person name="Lasky J.R."/>
            <person name="Leites L."/>
            <person name="Islam-Faridi N."/>
            <person name="Romero-Severson J."/>
            <person name="DeLeo V.L."/>
            <person name="Lucas S.M."/>
            <person name="Lazic D."/>
            <person name="Gailing O."/>
            <person name="Carlson J."/>
            <person name="Staton M."/>
        </authorList>
    </citation>
    <scope>NUCLEOTIDE SEQUENCE [LARGE SCALE GENOMIC DNA]</scope>
    <source>
        <strain evidence="2">Pseudo-F2</strain>
    </source>
</reference>